<organism evidence="8 9">
    <name type="scientific">Candidatus Veblenbacteria bacterium RIFOXYA2_FULL_43_9</name>
    <dbReference type="NCBI Taxonomy" id="1802425"/>
    <lineage>
        <taxon>Bacteria</taxon>
        <taxon>Candidatus Vebleniibacteriota</taxon>
    </lineage>
</organism>
<evidence type="ECO:0000259" key="7">
    <source>
        <dbReference type="PROSITE" id="PS51918"/>
    </source>
</evidence>
<evidence type="ECO:0000256" key="4">
    <source>
        <dbReference type="ARBA" id="ARBA00023004"/>
    </source>
</evidence>
<dbReference type="CDD" id="cd01335">
    <property type="entry name" value="Radical_SAM"/>
    <property type="match status" value="1"/>
</dbReference>
<dbReference type="PANTHER" id="PTHR43273">
    <property type="entry name" value="ANAEROBIC SULFATASE-MATURATING ENZYME HOMOLOG ASLB-RELATED"/>
    <property type="match status" value="1"/>
</dbReference>
<keyword evidence="3" id="KW-0479">Metal-binding</keyword>
<dbReference type="InterPro" id="IPR007197">
    <property type="entry name" value="rSAM"/>
</dbReference>
<dbReference type="Pfam" id="PF13186">
    <property type="entry name" value="SPASM"/>
    <property type="match status" value="1"/>
</dbReference>
<dbReference type="Gene3D" id="3.20.20.70">
    <property type="entry name" value="Aldolase class I"/>
    <property type="match status" value="1"/>
</dbReference>
<evidence type="ECO:0000313" key="8">
    <source>
        <dbReference type="EMBL" id="OHA54259.1"/>
    </source>
</evidence>
<comment type="cofactor">
    <cofactor evidence="1">
        <name>[4Fe-4S] cluster</name>
        <dbReference type="ChEBI" id="CHEBI:49883"/>
    </cofactor>
</comment>
<dbReference type="InterPro" id="IPR023867">
    <property type="entry name" value="Sulphatase_maturase_rSAM"/>
</dbReference>
<dbReference type="PROSITE" id="PS51918">
    <property type="entry name" value="RADICAL_SAM"/>
    <property type="match status" value="1"/>
</dbReference>
<dbReference type="InterPro" id="IPR013785">
    <property type="entry name" value="Aldolase_TIM"/>
</dbReference>
<dbReference type="PANTHER" id="PTHR43273:SF3">
    <property type="entry name" value="ANAEROBIC SULFATASE-MATURATING ENZYME HOMOLOG ASLB-RELATED"/>
    <property type="match status" value="1"/>
</dbReference>
<dbReference type="InterPro" id="IPR058240">
    <property type="entry name" value="rSAM_sf"/>
</dbReference>
<comment type="similarity">
    <text evidence="6">Belongs to the radical SAM superfamily. Anaerobic sulfatase-maturating enzyme family.</text>
</comment>
<dbReference type="AlphaFoldDB" id="A0A1G2Q2J1"/>
<feature type="domain" description="Radical SAM core" evidence="7">
    <location>
        <begin position="1"/>
        <end position="189"/>
    </location>
</feature>
<evidence type="ECO:0000256" key="6">
    <source>
        <dbReference type="ARBA" id="ARBA00023601"/>
    </source>
</evidence>
<dbReference type="EMBL" id="MHTB01000053">
    <property type="protein sequence ID" value="OHA54259.1"/>
    <property type="molecule type" value="Genomic_DNA"/>
</dbReference>
<name>A0A1G2Q2J1_9BACT</name>
<gene>
    <name evidence="8" type="ORF">A2226_03570</name>
</gene>
<proteinExistence type="inferred from homology"/>
<evidence type="ECO:0000256" key="5">
    <source>
        <dbReference type="ARBA" id="ARBA00023014"/>
    </source>
</evidence>
<dbReference type="GO" id="GO:0016491">
    <property type="term" value="F:oxidoreductase activity"/>
    <property type="evidence" value="ECO:0007669"/>
    <property type="project" value="InterPro"/>
</dbReference>
<dbReference type="InterPro" id="IPR023885">
    <property type="entry name" value="4Fe4S-binding_SPASM_dom"/>
</dbReference>
<dbReference type="SUPFAM" id="SSF102114">
    <property type="entry name" value="Radical SAM enzymes"/>
    <property type="match status" value="1"/>
</dbReference>
<dbReference type="Pfam" id="PF04055">
    <property type="entry name" value="Radical_SAM"/>
    <property type="match status" value="1"/>
</dbReference>
<evidence type="ECO:0000256" key="2">
    <source>
        <dbReference type="ARBA" id="ARBA00022691"/>
    </source>
</evidence>
<evidence type="ECO:0000313" key="9">
    <source>
        <dbReference type="Proteomes" id="UP000178936"/>
    </source>
</evidence>
<dbReference type="Proteomes" id="UP000178936">
    <property type="component" value="Unassembled WGS sequence"/>
</dbReference>
<dbReference type="GO" id="GO:0046872">
    <property type="term" value="F:metal ion binding"/>
    <property type="evidence" value="ECO:0007669"/>
    <property type="project" value="UniProtKB-KW"/>
</dbReference>
<reference evidence="8 9" key="1">
    <citation type="journal article" date="2016" name="Nat. Commun.">
        <title>Thousands of microbial genomes shed light on interconnected biogeochemical processes in an aquifer system.</title>
        <authorList>
            <person name="Anantharaman K."/>
            <person name="Brown C.T."/>
            <person name="Hug L.A."/>
            <person name="Sharon I."/>
            <person name="Castelle C.J."/>
            <person name="Probst A.J."/>
            <person name="Thomas B.C."/>
            <person name="Singh A."/>
            <person name="Wilkins M.J."/>
            <person name="Karaoz U."/>
            <person name="Brodie E.L."/>
            <person name="Williams K.H."/>
            <person name="Hubbard S.S."/>
            <person name="Banfield J.F."/>
        </authorList>
    </citation>
    <scope>NUCLEOTIDE SEQUENCE [LARGE SCALE GENOMIC DNA]</scope>
</reference>
<comment type="caution">
    <text evidence="8">The sequence shown here is derived from an EMBL/GenBank/DDBJ whole genome shotgun (WGS) entry which is preliminary data.</text>
</comment>
<protein>
    <recommendedName>
        <fullName evidence="7">Radical SAM core domain-containing protein</fullName>
    </recommendedName>
</protein>
<sequence>MPQAVLQKLIEETIKANPKCAEFDWLGGEPTLAGVDFFDEVVSIQSHYRLPNQVVTNKLQTNGTMLNERWVKFLIANDFHLGISIDGPPELHDIYRRDNGDNPTALKVLNSIKLLQELGHKRWGTITVITDQNVDYPEVIYNFFRSVGITKMAFNPTKGTNESGKQIAIAPSPTAYGNFMCRIFDRWCNEDNPEIVIRQFHSIMQGFLGGKYRLCTFSGQCQQFFSVNYNGDAYPCEDDHLDERWCFGNVSQGWKPIIESEAYLRYIERIGDIRNGCTSCKWYDACQGGCTRYYSIFDAHGNHKNYYCEAEKQLFSHIKQRLELFQDSLVNKAGVN</sequence>
<evidence type="ECO:0000256" key="3">
    <source>
        <dbReference type="ARBA" id="ARBA00022723"/>
    </source>
</evidence>
<keyword evidence="4" id="KW-0408">Iron</keyword>
<keyword evidence="2" id="KW-0949">S-adenosyl-L-methionine</keyword>
<evidence type="ECO:0000256" key="1">
    <source>
        <dbReference type="ARBA" id="ARBA00001966"/>
    </source>
</evidence>
<keyword evidence="5" id="KW-0411">Iron-sulfur</keyword>
<dbReference type="NCBIfam" id="TIGR04085">
    <property type="entry name" value="rSAM_more_4Fe4S"/>
    <property type="match status" value="1"/>
</dbReference>
<dbReference type="GO" id="GO:0051536">
    <property type="term" value="F:iron-sulfur cluster binding"/>
    <property type="evidence" value="ECO:0007669"/>
    <property type="project" value="UniProtKB-KW"/>
</dbReference>
<accession>A0A1G2Q2J1</accession>